<dbReference type="Proteomes" id="UP000034302">
    <property type="component" value="Unassembled WGS sequence"/>
</dbReference>
<comment type="caution">
    <text evidence="1">The sequence shown here is derived from an EMBL/GenBank/DDBJ whole genome shotgun (WGS) entry which is preliminary data.</text>
</comment>
<evidence type="ECO:0000313" key="1">
    <source>
        <dbReference type="EMBL" id="KKP43858.1"/>
    </source>
</evidence>
<organism evidence="1 2">
    <name type="scientific">candidate division WS6 bacterium GW2011_GWC1_33_20</name>
    <dbReference type="NCBI Taxonomy" id="1619089"/>
    <lineage>
        <taxon>Bacteria</taxon>
        <taxon>Candidatus Dojkabacteria</taxon>
    </lineage>
</organism>
<evidence type="ECO:0000313" key="2">
    <source>
        <dbReference type="Proteomes" id="UP000034302"/>
    </source>
</evidence>
<name>A0A0F9ZI58_9BACT</name>
<gene>
    <name evidence="1" type="ORF">UR34_C0010G0023</name>
</gene>
<accession>A0A0F9ZI58</accession>
<proteinExistence type="predicted"/>
<sequence>MKKVLIVITVIILLITQIQIINANGISKLSGNSLKAHLYLYGSNNEFAKMTYNKAGQYFEYILNAHHLLPNTKYILLYYPQKTIGLLCIGYGTSNNAGGLNISEKEIDITSIPFNIDINGSTNTTTYENGITGGKIWLVLSNEVNCPNMHFLTPTLTNALYEDTLIYYWKW</sequence>
<reference evidence="1 2" key="1">
    <citation type="journal article" date="2015" name="Nature">
        <title>rRNA introns, odd ribosomes, and small enigmatic genomes across a large radiation of phyla.</title>
        <authorList>
            <person name="Brown C.T."/>
            <person name="Hug L.A."/>
            <person name="Thomas B.C."/>
            <person name="Sharon I."/>
            <person name="Castelle C.J."/>
            <person name="Singh A."/>
            <person name="Wilkins M.J."/>
            <person name="Williams K.H."/>
            <person name="Banfield J.F."/>
        </authorList>
    </citation>
    <scope>NUCLEOTIDE SEQUENCE [LARGE SCALE GENOMIC DNA]</scope>
</reference>
<dbReference type="EMBL" id="LBOV01000010">
    <property type="protein sequence ID" value="KKP43858.1"/>
    <property type="molecule type" value="Genomic_DNA"/>
</dbReference>
<protein>
    <submittedName>
        <fullName evidence="1">Uncharacterized protein</fullName>
    </submittedName>
</protein>
<dbReference type="AlphaFoldDB" id="A0A0F9ZI58"/>